<evidence type="ECO:0000256" key="2">
    <source>
        <dbReference type="ARBA" id="ARBA00023125"/>
    </source>
</evidence>
<dbReference type="RefSeq" id="WP_035727113.1">
    <property type="nucleotide sequence ID" value="NZ_CP073075.1"/>
</dbReference>
<feature type="DNA-binding region" description="H-T-H motif" evidence="4">
    <location>
        <begin position="27"/>
        <end position="46"/>
    </location>
</feature>
<proteinExistence type="predicted"/>
<dbReference type="Gene3D" id="1.10.357.10">
    <property type="entry name" value="Tetracycline Repressor, domain 2"/>
    <property type="match status" value="1"/>
</dbReference>
<reference evidence="6 7" key="1">
    <citation type="submission" date="2020-04" db="EMBL/GenBank/DDBJ databases">
        <title>MicrobeNet Type strains.</title>
        <authorList>
            <person name="Nicholson A.C."/>
        </authorList>
    </citation>
    <scope>NUCLEOTIDE SEQUENCE [LARGE SCALE GENOMIC DNA]</scope>
    <source>
        <strain evidence="6 7">ATCC BAA-14</strain>
    </source>
</reference>
<evidence type="ECO:0000313" key="7">
    <source>
        <dbReference type="Proteomes" id="UP000563898"/>
    </source>
</evidence>
<keyword evidence="3" id="KW-0804">Transcription</keyword>
<evidence type="ECO:0000259" key="5">
    <source>
        <dbReference type="PROSITE" id="PS50977"/>
    </source>
</evidence>
<dbReference type="Proteomes" id="UP000563898">
    <property type="component" value="Unassembled WGS sequence"/>
</dbReference>
<dbReference type="InterPro" id="IPR009057">
    <property type="entry name" value="Homeodomain-like_sf"/>
</dbReference>
<dbReference type="PANTHER" id="PTHR30055:SF234">
    <property type="entry name" value="HTH-TYPE TRANSCRIPTIONAL REGULATOR BETI"/>
    <property type="match status" value="1"/>
</dbReference>
<comment type="caution">
    <text evidence="6">The sequence shown here is derived from an EMBL/GenBank/DDBJ whole genome shotgun (WGS) entry which is preliminary data.</text>
</comment>
<dbReference type="PROSITE" id="PS50977">
    <property type="entry name" value="HTH_TETR_2"/>
    <property type="match status" value="1"/>
</dbReference>
<name>A0A846WQX8_9ACTN</name>
<dbReference type="Pfam" id="PF00440">
    <property type="entry name" value="TetR_N"/>
    <property type="match status" value="1"/>
</dbReference>
<dbReference type="InterPro" id="IPR050109">
    <property type="entry name" value="HTH-type_TetR-like_transc_reg"/>
</dbReference>
<dbReference type="AlphaFoldDB" id="A0A846WQX8"/>
<evidence type="ECO:0000256" key="4">
    <source>
        <dbReference type="PROSITE-ProRule" id="PRU00335"/>
    </source>
</evidence>
<feature type="domain" description="HTH tetR-type" evidence="5">
    <location>
        <begin position="4"/>
        <end position="64"/>
    </location>
</feature>
<keyword evidence="2 4" id="KW-0238">DNA-binding</keyword>
<gene>
    <name evidence="6" type="ORF">HGA05_16545</name>
</gene>
<evidence type="ECO:0000313" key="6">
    <source>
        <dbReference type="EMBL" id="NKY03180.1"/>
    </source>
</evidence>
<keyword evidence="1" id="KW-0805">Transcription regulation</keyword>
<dbReference type="GO" id="GO:0000976">
    <property type="term" value="F:transcription cis-regulatory region binding"/>
    <property type="evidence" value="ECO:0007669"/>
    <property type="project" value="TreeGrafter"/>
</dbReference>
<evidence type="ECO:0000256" key="3">
    <source>
        <dbReference type="ARBA" id="ARBA00023163"/>
    </source>
</evidence>
<accession>A0A846WQX8</accession>
<organism evidence="6 7">
    <name type="scientific">Gordonia polyisoprenivorans</name>
    <dbReference type="NCBI Taxonomy" id="84595"/>
    <lineage>
        <taxon>Bacteria</taxon>
        <taxon>Bacillati</taxon>
        <taxon>Actinomycetota</taxon>
        <taxon>Actinomycetes</taxon>
        <taxon>Mycobacteriales</taxon>
        <taxon>Gordoniaceae</taxon>
        <taxon>Gordonia</taxon>
    </lineage>
</organism>
<protein>
    <submittedName>
        <fullName evidence="6">TetR family transcriptional regulator</fullName>
    </submittedName>
</protein>
<evidence type="ECO:0000256" key="1">
    <source>
        <dbReference type="ARBA" id="ARBA00023015"/>
    </source>
</evidence>
<sequence length="208" mass="22340">MSVTDRRAALVEAAYRVIADHGVEGATTRRICAHADMPLASFHYAFESRTALLCAVMETAVPTDINQMLHTIQAEDDLVAGSAVEAMETNMRHQLDAFYAMLKADPGRLQATISLGIYAHNHPELQRHGKKMYEDLYGVAAAGLDAGAARCGVRFVTPSSEIAPAMIGALISITLIYLSTADDAVVNTLMESLVRQTMSAVVADDEAS</sequence>
<dbReference type="SUPFAM" id="SSF46689">
    <property type="entry name" value="Homeodomain-like"/>
    <property type="match status" value="1"/>
</dbReference>
<dbReference type="InterPro" id="IPR001647">
    <property type="entry name" value="HTH_TetR"/>
</dbReference>
<dbReference type="GO" id="GO:0003700">
    <property type="term" value="F:DNA-binding transcription factor activity"/>
    <property type="evidence" value="ECO:0007669"/>
    <property type="project" value="TreeGrafter"/>
</dbReference>
<dbReference type="PANTHER" id="PTHR30055">
    <property type="entry name" value="HTH-TYPE TRANSCRIPTIONAL REGULATOR RUTR"/>
    <property type="match status" value="1"/>
</dbReference>
<dbReference type="EMBL" id="JAAXPC010000009">
    <property type="protein sequence ID" value="NKY03180.1"/>
    <property type="molecule type" value="Genomic_DNA"/>
</dbReference>